<evidence type="ECO:0000313" key="2">
    <source>
        <dbReference type="EMBL" id="KAF6146654.1"/>
    </source>
</evidence>
<gene>
    <name evidence="2" type="ORF">GIB67_008940</name>
</gene>
<feature type="transmembrane region" description="Helical" evidence="1">
    <location>
        <begin position="21"/>
        <end position="39"/>
    </location>
</feature>
<name>A0A7J7LVR3_9MAGN</name>
<comment type="caution">
    <text evidence="2">The sequence shown here is derived from an EMBL/GenBank/DDBJ whole genome shotgun (WGS) entry which is preliminary data.</text>
</comment>
<sequence>MPKEMVNYADKRMKKDLKESDGLSLSYGAFFGLALSYYYPVGSYVAPPSPPPMYYGKDHYFYASPPMQSPRPRVGDYFSDENAIGYPIM</sequence>
<evidence type="ECO:0000313" key="3">
    <source>
        <dbReference type="Proteomes" id="UP000541444"/>
    </source>
</evidence>
<keyword evidence="1" id="KW-1133">Transmembrane helix</keyword>
<keyword evidence="1" id="KW-0812">Transmembrane</keyword>
<protein>
    <submittedName>
        <fullName evidence="2">Uncharacterized protein</fullName>
    </submittedName>
</protein>
<reference evidence="2 3" key="1">
    <citation type="journal article" date="2020" name="IScience">
        <title>Genome Sequencing of the Endangered Kingdonia uniflora (Circaeasteraceae, Ranunculales) Reveals Potential Mechanisms of Evolutionary Specialization.</title>
        <authorList>
            <person name="Sun Y."/>
            <person name="Deng T."/>
            <person name="Zhang A."/>
            <person name="Moore M.J."/>
            <person name="Landis J.B."/>
            <person name="Lin N."/>
            <person name="Zhang H."/>
            <person name="Zhang X."/>
            <person name="Huang J."/>
            <person name="Zhang X."/>
            <person name="Sun H."/>
            <person name="Wang H."/>
        </authorList>
    </citation>
    <scope>NUCLEOTIDE SEQUENCE [LARGE SCALE GENOMIC DNA]</scope>
    <source>
        <strain evidence="2">TB1705</strain>
        <tissue evidence="2">Leaf</tissue>
    </source>
</reference>
<accession>A0A7J7LVR3</accession>
<keyword evidence="1" id="KW-0472">Membrane</keyword>
<dbReference type="EMBL" id="JACGCM010001965">
    <property type="protein sequence ID" value="KAF6146654.1"/>
    <property type="molecule type" value="Genomic_DNA"/>
</dbReference>
<keyword evidence="3" id="KW-1185">Reference proteome</keyword>
<dbReference type="Proteomes" id="UP000541444">
    <property type="component" value="Unassembled WGS sequence"/>
</dbReference>
<organism evidence="2 3">
    <name type="scientific">Kingdonia uniflora</name>
    <dbReference type="NCBI Taxonomy" id="39325"/>
    <lineage>
        <taxon>Eukaryota</taxon>
        <taxon>Viridiplantae</taxon>
        <taxon>Streptophyta</taxon>
        <taxon>Embryophyta</taxon>
        <taxon>Tracheophyta</taxon>
        <taxon>Spermatophyta</taxon>
        <taxon>Magnoliopsida</taxon>
        <taxon>Ranunculales</taxon>
        <taxon>Circaeasteraceae</taxon>
        <taxon>Kingdonia</taxon>
    </lineage>
</organism>
<proteinExistence type="predicted"/>
<dbReference type="AlphaFoldDB" id="A0A7J7LVR3"/>
<evidence type="ECO:0000256" key="1">
    <source>
        <dbReference type="SAM" id="Phobius"/>
    </source>
</evidence>